<name>A0A1I8MB38_MUSDO</name>
<dbReference type="PANTHER" id="PTHR21040">
    <property type="entry name" value="BCDNA.GH04120"/>
    <property type="match status" value="1"/>
</dbReference>
<dbReference type="KEGG" id="mde:101891163"/>
<dbReference type="RefSeq" id="XP_005178307.1">
    <property type="nucleotide sequence ID" value="XM_005178250.3"/>
</dbReference>
<reference evidence="6" key="2">
    <citation type="submission" date="2025-04" db="UniProtKB">
        <authorList>
            <consortium name="RefSeq"/>
        </authorList>
    </citation>
    <scope>IDENTIFICATION</scope>
    <source>
        <strain evidence="6">Aabys</strain>
    </source>
</reference>
<sequence>MMHTNIFILVWRRKISLLLLLSSVLLFGLWTWAYLDTNPSYQQGYGVNNIPDSTDNIAKDSYKHIYVLQKLISQANRVLRFQQESSSSNKISTKSKKDLRSQTHPNSLANSGLGRFLKPTKNPTSIVIEEASAQTLSLVARRKKGPIVGESYLFEEERLKILENQQRVRNSAMDEIQNQMENEAQMLSSAERQTQYEHELQRMGIPVVAGIGPDGAKPPHERLVHLDLKGAPPKISFLKQLLPVMKTLGATGLLIEYEDMFPFEGNISTLSAKNAYNREELRDFLETCAHFGFNVMPLVQTFGHMEYALKLQEFASMRELPDSPQSICPSQKSSLFFIEAMLNQVVEFHLQVETLKMTHIHIGCDEVARMGECVQCRQKTKGELFLNHVINVAHFVRNKWSHLKVVIWDDMLRGMTLSEMQHSQIGQYVEPMIWVYINDIYRFIPPMLWERYTRVFPTAWAASAFKGAFGESLMIPPIQNHLENNIRWLAVIAKEGGRFSKGFQGLALTGWQRYDHFAVLCELLPTGIPSLMVSLSTVSKGYFETNPKENDLLKVLQCVYQLDKRRSGHPWLDLQPNSHHNQLFSTCVYLGHQFYKYSLRLYELLAEIQMYLNQVQEHSAWMSDYNVRHNFSSPIRVHELTQKTPIYISELQGMSRQAQELLYEVFDKYTIAEFIEQTIYPTIGSLQRHLANAQLLLQPNHWPQRPLPIAQALHDLHLISDEPHLSAGAQSQQQQHHQQLQAQTLSHHHPHMPN</sequence>
<accession>A0A1I8MB38</accession>
<feature type="compositionally biased region" description="Low complexity" evidence="3">
    <location>
        <begin position="726"/>
        <end position="745"/>
    </location>
</feature>
<evidence type="ECO:0000256" key="1">
    <source>
        <dbReference type="ARBA" id="ARBA00022729"/>
    </source>
</evidence>
<feature type="region of interest" description="Disordered" evidence="3">
    <location>
        <begin position="86"/>
        <end position="115"/>
    </location>
</feature>
<keyword evidence="2" id="KW-0175">Coiled coil</keyword>
<evidence type="ECO:0000256" key="2">
    <source>
        <dbReference type="SAM" id="Coils"/>
    </source>
</evidence>
<feature type="coiled-coil region" evidence="2">
    <location>
        <begin position="162"/>
        <end position="193"/>
    </location>
</feature>
<dbReference type="eggNOG" id="ENOG502QRCP">
    <property type="taxonomic scope" value="Eukaryota"/>
</dbReference>
<dbReference type="GO" id="GO:0015929">
    <property type="term" value="F:hexosaminidase activity"/>
    <property type="evidence" value="ECO:0007669"/>
    <property type="project" value="InterPro"/>
</dbReference>
<dbReference type="STRING" id="7370.A0A1I8MB38"/>
<organism evidence="4">
    <name type="scientific">Musca domestica</name>
    <name type="common">House fly</name>
    <dbReference type="NCBI Taxonomy" id="7370"/>
    <lineage>
        <taxon>Eukaryota</taxon>
        <taxon>Metazoa</taxon>
        <taxon>Ecdysozoa</taxon>
        <taxon>Arthropoda</taxon>
        <taxon>Hexapoda</taxon>
        <taxon>Insecta</taxon>
        <taxon>Pterygota</taxon>
        <taxon>Neoptera</taxon>
        <taxon>Endopterygota</taxon>
        <taxon>Diptera</taxon>
        <taxon>Brachycera</taxon>
        <taxon>Muscomorpha</taxon>
        <taxon>Muscoidea</taxon>
        <taxon>Muscidae</taxon>
        <taxon>Musca</taxon>
    </lineage>
</organism>
<feature type="region of interest" description="Disordered" evidence="3">
    <location>
        <begin position="726"/>
        <end position="754"/>
    </location>
</feature>
<evidence type="ECO:0000313" key="6">
    <source>
        <dbReference type="RefSeq" id="XP_005178307.1"/>
    </source>
</evidence>
<dbReference type="VEuPathDB" id="VectorBase:MDOA003066"/>
<dbReference type="PANTHER" id="PTHR21040:SF8">
    <property type="entry name" value="BCDNA.GH04120"/>
    <property type="match status" value="1"/>
</dbReference>
<dbReference type="Proteomes" id="UP001652621">
    <property type="component" value="Unplaced"/>
</dbReference>
<dbReference type="VEuPathDB" id="VectorBase:MDOMA2_017565"/>
<dbReference type="InterPro" id="IPR038901">
    <property type="entry name" value="HEXDC-like"/>
</dbReference>
<reference evidence="4" key="1">
    <citation type="submission" date="2020-05" db="UniProtKB">
        <authorList>
            <consortium name="EnsemblMetazoa"/>
        </authorList>
    </citation>
    <scope>IDENTIFICATION</scope>
    <source>
        <strain evidence="4">Aabys</strain>
    </source>
</reference>
<evidence type="ECO:0000313" key="5">
    <source>
        <dbReference type="Proteomes" id="UP001652621"/>
    </source>
</evidence>
<proteinExistence type="predicted"/>
<gene>
    <name evidence="4" type="primary">101891163</name>
    <name evidence="6" type="synonym">LOC101891163</name>
</gene>
<dbReference type="GeneID" id="101891163"/>
<evidence type="ECO:0000313" key="4">
    <source>
        <dbReference type="EnsemblMetazoa" id="MDOA003066-PA"/>
    </source>
</evidence>
<keyword evidence="1" id="KW-0732">Signal</keyword>
<dbReference type="Gene3D" id="3.20.20.80">
    <property type="entry name" value="Glycosidases"/>
    <property type="match status" value="1"/>
</dbReference>
<dbReference type="InterPro" id="IPR017853">
    <property type="entry name" value="GH"/>
</dbReference>
<protein>
    <submittedName>
        <fullName evidence="6">Hexosaminidase D</fullName>
    </submittedName>
</protein>
<dbReference type="AlphaFoldDB" id="A0A1I8MB38"/>
<dbReference type="SUPFAM" id="SSF51445">
    <property type="entry name" value="(Trans)glycosidases"/>
    <property type="match status" value="1"/>
</dbReference>
<dbReference type="OrthoDB" id="10023921at2759"/>
<keyword evidence="5" id="KW-1185">Reference proteome</keyword>
<dbReference type="CDD" id="cd06565">
    <property type="entry name" value="GH20_GcnA-like"/>
    <property type="match status" value="1"/>
</dbReference>
<dbReference type="EnsemblMetazoa" id="MDOA003066-RA">
    <property type="protein sequence ID" value="MDOA003066-PA"/>
    <property type="gene ID" value="MDOA003066"/>
</dbReference>
<evidence type="ECO:0000256" key="3">
    <source>
        <dbReference type="SAM" id="MobiDB-lite"/>
    </source>
</evidence>